<evidence type="ECO:0000313" key="1">
    <source>
        <dbReference type="EMBL" id="TPE47220.1"/>
    </source>
</evidence>
<proteinExistence type="predicted"/>
<name>A0A501WFT3_9RHOB</name>
<organism evidence="1 2">
    <name type="scientific">Amaricoccus solimangrovi</name>
    <dbReference type="NCBI Taxonomy" id="2589815"/>
    <lineage>
        <taxon>Bacteria</taxon>
        <taxon>Pseudomonadati</taxon>
        <taxon>Pseudomonadota</taxon>
        <taxon>Alphaproteobacteria</taxon>
        <taxon>Rhodobacterales</taxon>
        <taxon>Paracoccaceae</taxon>
        <taxon>Amaricoccus</taxon>
    </lineage>
</organism>
<keyword evidence="2" id="KW-1185">Reference proteome</keyword>
<dbReference type="OrthoDB" id="6976556at2"/>
<comment type="caution">
    <text evidence="1">The sequence shown here is derived from an EMBL/GenBank/DDBJ whole genome shotgun (WGS) entry which is preliminary data.</text>
</comment>
<sequence>MKAVVFELATGRIRYAIEASEAQVAAQEVAGETGVVEGEGGPRTHWVSGGALQRRPSSGLPDQARVALGAVWSVPGVPSGALVLVDGLEMGEVPGAGFEMRFEEPGEYLVEIRPSFPFLGALCAVDVAP</sequence>
<dbReference type="EMBL" id="VFRP01000033">
    <property type="protein sequence ID" value="TPE47220.1"/>
    <property type="molecule type" value="Genomic_DNA"/>
</dbReference>
<reference evidence="1 2" key="1">
    <citation type="submission" date="2019-06" db="EMBL/GenBank/DDBJ databases">
        <title>A novel bacterium of genus Amaricoccus, isolated from marine sediment.</title>
        <authorList>
            <person name="Huang H."/>
            <person name="Mo K."/>
            <person name="Hu Y."/>
        </authorList>
    </citation>
    <scope>NUCLEOTIDE SEQUENCE [LARGE SCALE GENOMIC DNA]</scope>
    <source>
        <strain evidence="1 2">HB172011</strain>
    </source>
</reference>
<protein>
    <submittedName>
        <fullName evidence="1">Uncharacterized protein</fullName>
    </submittedName>
</protein>
<dbReference type="Proteomes" id="UP000319255">
    <property type="component" value="Unassembled WGS sequence"/>
</dbReference>
<accession>A0A501WFT3</accession>
<dbReference type="RefSeq" id="WP_140455978.1">
    <property type="nucleotide sequence ID" value="NZ_VFRP01000033.1"/>
</dbReference>
<gene>
    <name evidence="1" type="ORF">FJM51_20410</name>
</gene>
<dbReference type="AlphaFoldDB" id="A0A501WFT3"/>
<evidence type="ECO:0000313" key="2">
    <source>
        <dbReference type="Proteomes" id="UP000319255"/>
    </source>
</evidence>